<dbReference type="RefSeq" id="WP_175589476.1">
    <property type="nucleotide sequence ID" value="NZ_JABWGN010000004.1"/>
</dbReference>
<evidence type="ECO:0000313" key="1">
    <source>
        <dbReference type="EMBL" id="NUW32032.1"/>
    </source>
</evidence>
<comment type="caution">
    <text evidence="1">The sequence shown here is derived from an EMBL/GenBank/DDBJ whole genome shotgun (WGS) entry which is preliminary data.</text>
</comment>
<name>A0A7Y6I5D9_9ACTN</name>
<reference evidence="1 2" key="1">
    <citation type="submission" date="2020-06" db="EMBL/GenBank/DDBJ databases">
        <title>Nonomuraea sp. SMC257, a novel actinomycete isolated from soil.</title>
        <authorList>
            <person name="Chanama M."/>
        </authorList>
    </citation>
    <scope>NUCLEOTIDE SEQUENCE [LARGE SCALE GENOMIC DNA]</scope>
    <source>
        <strain evidence="1 2">SMC257</strain>
    </source>
</reference>
<accession>A0A7Y6I5D9</accession>
<proteinExistence type="predicted"/>
<dbReference type="Proteomes" id="UP000586042">
    <property type="component" value="Unassembled WGS sequence"/>
</dbReference>
<dbReference type="EMBL" id="JABWGN010000004">
    <property type="protein sequence ID" value="NUW32032.1"/>
    <property type="molecule type" value="Genomic_DNA"/>
</dbReference>
<organism evidence="1 2">
    <name type="scientific">Nonomuraea montanisoli</name>
    <dbReference type="NCBI Taxonomy" id="2741721"/>
    <lineage>
        <taxon>Bacteria</taxon>
        <taxon>Bacillati</taxon>
        <taxon>Actinomycetota</taxon>
        <taxon>Actinomycetes</taxon>
        <taxon>Streptosporangiales</taxon>
        <taxon>Streptosporangiaceae</taxon>
        <taxon>Nonomuraea</taxon>
    </lineage>
</organism>
<dbReference type="AlphaFoldDB" id="A0A7Y6I5D9"/>
<protein>
    <submittedName>
        <fullName evidence="1">Uncharacterized protein</fullName>
    </submittedName>
</protein>
<sequence length="160" mass="17252">MTEITPARLRDLAGRAQALAAEVRALAGSPALDSLEREHLRAALHAADWLDRGGEDLRRAAGDLARLRSVPEPACGVPWGVCPEHGNTLSSSGGVTTCRVCRRRWDHDRLGRPCQEPVTWKVTDRAGTVTKLCDGHVLAARAAVEGATFTRLDTTRGDQP</sequence>
<gene>
    <name evidence="1" type="ORF">HTZ77_11405</name>
</gene>
<evidence type="ECO:0000313" key="2">
    <source>
        <dbReference type="Proteomes" id="UP000586042"/>
    </source>
</evidence>
<keyword evidence="2" id="KW-1185">Reference proteome</keyword>